<comment type="caution">
    <text evidence="2">The sequence shown here is derived from an EMBL/GenBank/DDBJ whole genome shotgun (WGS) entry which is preliminary data.</text>
</comment>
<dbReference type="GO" id="GO:0006338">
    <property type="term" value="P:chromatin remodeling"/>
    <property type="evidence" value="ECO:0007669"/>
    <property type="project" value="TreeGrafter"/>
</dbReference>
<accession>A0A0E9NNW8</accession>
<evidence type="ECO:0000313" key="2">
    <source>
        <dbReference type="EMBL" id="GAO51125.1"/>
    </source>
</evidence>
<dbReference type="GO" id="GO:0003682">
    <property type="term" value="F:chromatin binding"/>
    <property type="evidence" value="ECO:0007669"/>
    <property type="project" value="TreeGrafter"/>
</dbReference>
<sequence length="477" mass="52086">MSPLPQKSVSIVGAGVAGLRAASYILQHAPTCRVSIFEANDRVGGRVYTYEKDGWRVDMGANWIHGMEGNPITPIARETGAIFAALEDAAVYPHGLSVPLPRAESEKLFGRTWEVADNAIAYSKENSGRIGADESLFDFAKKDVEEDKDLSKEEKRWVCLLSEFFTNFSAEDVRRLSLKYYFLEEELPGERPYLASTYSPILEAIAKPSLDGGIVRLSTPITHVDASSSHSVTITTMEGTKEAFDAVIIAVPLGVLKKQMITITPSLPTRLQQAIDSLGFGVLEKIFLKFDSAWWLPKDKEKANPPSFHAFLPDPSKPLEPPNVLTLMLSLASLPTGTDIPALAFYIAADQAHYVSSLSDSDLDAWIHSYLRLLPNYSPTQKPTAILKTSWGSDTWSGGGSYTHINTGTKNAVEDIEVLGDGCVHGRMWFAGEHVGTWRGMGTVNGAYESGERAAKGMISALKLGLQTVNDVEDELS</sequence>
<dbReference type="Gene3D" id="3.90.660.10">
    <property type="match status" value="1"/>
</dbReference>
<protein>
    <recommendedName>
        <fullName evidence="1">Amine oxidase domain-containing protein</fullName>
    </recommendedName>
</protein>
<dbReference type="PANTHER" id="PTHR10742">
    <property type="entry name" value="FLAVIN MONOAMINE OXIDASE"/>
    <property type="match status" value="1"/>
</dbReference>
<dbReference type="RefSeq" id="XP_019021488.1">
    <property type="nucleotide sequence ID" value="XM_019168053.1"/>
</dbReference>
<dbReference type="EMBL" id="BACD03000041">
    <property type="protein sequence ID" value="GAO51125.1"/>
    <property type="molecule type" value="Genomic_DNA"/>
</dbReference>
<reference evidence="2 3" key="3">
    <citation type="journal article" date="2015" name="Genome Announc.">
        <title>Draft Genome Sequence of the Archiascomycetous Yeast Saitoella complicata.</title>
        <authorList>
            <person name="Yamauchi K."/>
            <person name="Kondo S."/>
            <person name="Hamamoto M."/>
            <person name="Takahashi Y."/>
            <person name="Ogura Y."/>
            <person name="Hayashi T."/>
            <person name="Nishida H."/>
        </authorList>
    </citation>
    <scope>NUCLEOTIDE SEQUENCE [LARGE SCALE GENOMIC DNA]</scope>
    <source>
        <strain evidence="2 3">NRRL Y-17804</strain>
    </source>
</reference>
<dbReference type="InterPro" id="IPR002937">
    <property type="entry name" value="Amino_oxidase"/>
</dbReference>
<dbReference type="GO" id="GO:0050660">
    <property type="term" value="F:flavin adenine dinucleotide binding"/>
    <property type="evidence" value="ECO:0007669"/>
    <property type="project" value="TreeGrafter"/>
</dbReference>
<dbReference type="SUPFAM" id="SSF51905">
    <property type="entry name" value="FAD/NAD(P)-binding domain"/>
    <property type="match status" value="1"/>
</dbReference>
<dbReference type="PANTHER" id="PTHR10742:SF414">
    <property type="entry name" value="CONTAINING AMINE OXIDASE, PUTATIVE (AFU_ORTHOLOGUE AFUA_3G12150)-RELATED"/>
    <property type="match status" value="1"/>
</dbReference>
<dbReference type="AlphaFoldDB" id="A0A0E9NNW8"/>
<dbReference type="Gene3D" id="3.50.50.60">
    <property type="entry name" value="FAD/NAD(P)-binding domain"/>
    <property type="match status" value="1"/>
</dbReference>
<evidence type="ECO:0000313" key="3">
    <source>
        <dbReference type="Proteomes" id="UP000033140"/>
    </source>
</evidence>
<dbReference type="InterPro" id="IPR036188">
    <property type="entry name" value="FAD/NAD-bd_sf"/>
</dbReference>
<organism evidence="2 3">
    <name type="scientific">Saitoella complicata (strain BCRC 22490 / CBS 7301 / JCM 7358 / NBRC 10748 / NRRL Y-17804)</name>
    <dbReference type="NCBI Taxonomy" id="698492"/>
    <lineage>
        <taxon>Eukaryota</taxon>
        <taxon>Fungi</taxon>
        <taxon>Dikarya</taxon>
        <taxon>Ascomycota</taxon>
        <taxon>Taphrinomycotina</taxon>
        <taxon>Taphrinomycotina incertae sedis</taxon>
        <taxon>Saitoella</taxon>
    </lineage>
</organism>
<dbReference type="PRINTS" id="PR00419">
    <property type="entry name" value="ADXRDTASE"/>
</dbReference>
<dbReference type="OrthoDB" id="5046242at2759"/>
<dbReference type="InterPro" id="IPR050281">
    <property type="entry name" value="Flavin_monoamine_oxidase"/>
</dbReference>
<proteinExistence type="predicted"/>
<reference evidence="2 3" key="2">
    <citation type="journal article" date="2014" name="J. Gen. Appl. Microbiol.">
        <title>The early diverging ascomycetous budding yeast Saitoella complicata has three histone deacetylases belonging to the Clr6, Hos2, and Rpd3 lineages.</title>
        <authorList>
            <person name="Nishida H."/>
            <person name="Matsumoto T."/>
            <person name="Kondo S."/>
            <person name="Hamamoto M."/>
            <person name="Yoshikawa H."/>
        </authorList>
    </citation>
    <scope>NUCLEOTIDE SEQUENCE [LARGE SCALE GENOMIC DNA]</scope>
    <source>
        <strain evidence="2 3">NRRL Y-17804</strain>
    </source>
</reference>
<dbReference type="Pfam" id="PF01593">
    <property type="entry name" value="Amino_oxidase"/>
    <property type="match status" value="1"/>
</dbReference>
<feature type="domain" description="Amine oxidase" evidence="1">
    <location>
        <begin position="16"/>
        <end position="458"/>
    </location>
</feature>
<dbReference type="SUPFAM" id="SSF54373">
    <property type="entry name" value="FAD-linked reductases, C-terminal domain"/>
    <property type="match status" value="1"/>
</dbReference>
<reference evidence="2 3" key="1">
    <citation type="journal article" date="2011" name="J. Gen. Appl. Microbiol.">
        <title>Draft genome sequencing of the enigmatic yeast Saitoella complicata.</title>
        <authorList>
            <person name="Nishida H."/>
            <person name="Hamamoto M."/>
            <person name="Sugiyama J."/>
        </authorList>
    </citation>
    <scope>NUCLEOTIDE SEQUENCE [LARGE SCALE GENOMIC DNA]</scope>
    <source>
        <strain evidence="2 3">NRRL Y-17804</strain>
    </source>
</reference>
<dbReference type="GO" id="GO:0016491">
    <property type="term" value="F:oxidoreductase activity"/>
    <property type="evidence" value="ECO:0007669"/>
    <property type="project" value="InterPro"/>
</dbReference>
<evidence type="ECO:0000259" key="1">
    <source>
        <dbReference type="Pfam" id="PF01593"/>
    </source>
</evidence>
<gene>
    <name evidence="2" type="ORF">G7K_5236-t1</name>
</gene>
<name>A0A0E9NNW8_SAICN</name>
<keyword evidence="3" id="KW-1185">Reference proteome</keyword>
<dbReference type="Proteomes" id="UP000033140">
    <property type="component" value="Unassembled WGS sequence"/>
</dbReference>
<dbReference type="OMA" id="YVTFPRA"/>
<dbReference type="STRING" id="698492.A0A0E9NNW8"/>